<accession>A0ABS8JRT4</accession>
<dbReference type="RefSeq" id="WP_230508658.1">
    <property type="nucleotide sequence ID" value="NZ_JAJITD010000003.1"/>
</dbReference>
<keyword evidence="2" id="KW-1185">Reference proteome</keyword>
<proteinExistence type="predicted"/>
<dbReference type="EMBL" id="JAJITD010000003">
    <property type="protein sequence ID" value="MCC8392454.1"/>
    <property type="molecule type" value="Genomic_DNA"/>
</dbReference>
<gene>
    <name evidence="1" type="ORF">LJ656_07625</name>
</gene>
<dbReference type="Proteomes" id="UP001431019">
    <property type="component" value="Unassembled WGS sequence"/>
</dbReference>
<sequence length="174" mass="19246">MSFGFPEIADRVIMNVCRAVLAAIISLVAPVAAHAEGLCTAKETAIFNCELEKSISSLCQSTENGALTYRNGSDGNINLQISHSSGITKDIFYFSNARYAGGGEAHIRFSRQGYTYYLYDKTIKTEEGPTFFAGIVVYKGRKKISNRVCNNDASIREKAYQGIVREEYESIDVR</sequence>
<organism evidence="1 2">
    <name type="scientific">Paraburkholderia sejongensis</name>
    <dbReference type="NCBI Taxonomy" id="2886946"/>
    <lineage>
        <taxon>Bacteria</taxon>
        <taxon>Pseudomonadati</taxon>
        <taxon>Pseudomonadota</taxon>
        <taxon>Betaproteobacteria</taxon>
        <taxon>Burkholderiales</taxon>
        <taxon>Burkholderiaceae</taxon>
        <taxon>Paraburkholderia</taxon>
    </lineage>
</organism>
<evidence type="ECO:0000313" key="2">
    <source>
        <dbReference type="Proteomes" id="UP001431019"/>
    </source>
</evidence>
<comment type="caution">
    <text evidence="1">The sequence shown here is derived from an EMBL/GenBank/DDBJ whole genome shotgun (WGS) entry which is preliminary data.</text>
</comment>
<name>A0ABS8JRT4_9BURK</name>
<reference evidence="1 2" key="1">
    <citation type="submission" date="2021-11" db="EMBL/GenBank/DDBJ databases">
        <authorList>
            <person name="Oh E.-T."/>
            <person name="Kim S.-B."/>
        </authorList>
    </citation>
    <scope>NUCLEOTIDE SEQUENCE [LARGE SCALE GENOMIC DNA]</scope>
    <source>
        <strain evidence="1 2">MMS20-SJTR3</strain>
    </source>
</reference>
<protein>
    <submittedName>
        <fullName evidence="1">Uncharacterized protein</fullName>
    </submittedName>
</protein>
<evidence type="ECO:0000313" key="1">
    <source>
        <dbReference type="EMBL" id="MCC8392454.1"/>
    </source>
</evidence>